<proteinExistence type="predicted"/>
<gene>
    <name evidence="4" type="ORF">L596_023067</name>
</gene>
<evidence type="ECO:0000256" key="1">
    <source>
        <dbReference type="PROSITE-ProRule" id="PRU01005"/>
    </source>
</evidence>
<dbReference type="AlphaFoldDB" id="A0A4U5MCH8"/>
<dbReference type="OrthoDB" id="5863778at2759"/>
<keyword evidence="5" id="KW-1185">Reference proteome</keyword>
<dbReference type="PANTHER" id="PTHR21724:SF109">
    <property type="entry name" value="SHKT DOMAIN-CONTAINING PROTEIN"/>
    <property type="match status" value="1"/>
</dbReference>
<evidence type="ECO:0000259" key="3">
    <source>
        <dbReference type="PROSITE" id="PS51670"/>
    </source>
</evidence>
<dbReference type="Proteomes" id="UP000298663">
    <property type="component" value="Unassembled WGS sequence"/>
</dbReference>
<feature type="chain" id="PRO_5020448285" description="ShKT domain-containing protein" evidence="2">
    <location>
        <begin position="20"/>
        <end position="283"/>
    </location>
</feature>
<dbReference type="SMART" id="SM00254">
    <property type="entry name" value="ShKT"/>
    <property type="match status" value="3"/>
</dbReference>
<sequence length="283" mass="30936">MPPLGWILLALTVTPLTNGFFRPLNGFSAGAEPSCKDRSSDCTKRSDLCYNPLYDRIMTLECPQTCGKCQAHMPKQTRNEVIEDSKGCFDRASTCKPTHCIRSVDMFLGATQCRKTCGFCNPNSKPSKNNSFNGGGFADLGIVNSGQSIRPDSSSDWFGYQNSGTSQNSKPDGFGGDSWGPLNRLDAVSQNGESENFGAFGGQQSPQSFGHNLFYGNDLFNSFGGHAGQPEMFSEKFSSGGGEGRFKYCMDRADNCAVIAYLCLDKRYSDLMSFLCPRTCHRC</sequence>
<feature type="signal peptide" evidence="2">
    <location>
        <begin position="1"/>
        <end position="19"/>
    </location>
</feature>
<dbReference type="Pfam" id="PF01549">
    <property type="entry name" value="ShK"/>
    <property type="match status" value="3"/>
</dbReference>
<dbReference type="EMBL" id="AZBU02000008">
    <property type="protein sequence ID" value="TKR66831.1"/>
    <property type="molecule type" value="Genomic_DNA"/>
</dbReference>
<dbReference type="PANTHER" id="PTHR21724">
    <property type="entry name" value="SHKT DOMAIN-CONTAINING PROTEIN"/>
    <property type="match status" value="1"/>
</dbReference>
<organism evidence="4 5">
    <name type="scientific">Steinernema carpocapsae</name>
    <name type="common">Entomopathogenic nematode</name>
    <dbReference type="NCBI Taxonomy" id="34508"/>
    <lineage>
        <taxon>Eukaryota</taxon>
        <taxon>Metazoa</taxon>
        <taxon>Ecdysozoa</taxon>
        <taxon>Nematoda</taxon>
        <taxon>Chromadorea</taxon>
        <taxon>Rhabditida</taxon>
        <taxon>Tylenchina</taxon>
        <taxon>Panagrolaimomorpha</taxon>
        <taxon>Strongyloidoidea</taxon>
        <taxon>Steinernematidae</taxon>
        <taxon>Steinernema</taxon>
    </lineage>
</organism>
<evidence type="ECO:0000313" key="4">
    <source>
        <dbReference type="EMBL" id="TKR66831.1"/>
    </source>
</evidence>
<dbReference type="InterPro" id="IPR003582">
    <property type="entry name" value="ShKT_dom"/>
</dbReference>
<feature type="disulfide bond" evidence="1">
    <location>
        <begin position="249"/>
        <end position="283"/>
    </location>
</feature>
<comment type="caution">
    <text evidence="4">The sequence shown here is derived from an EMBL/GenBank/DDBJ whole genome shotgun (WGS) entry which is preliminary data.</text>
</comment>
<keyword evidence="1" id="KW-1015">Disulfide bond</keyword>
<feature type="domain" description="ShKT" evidence="3">
    <location>
        <begin position="249"/>
        <end position="283"/>
    </location>
</feature>
<reference evidence="4 5" key="2">
    <citation type="journal article" date="2019" name="G3 (Bethesda)">
        <title>Hybrid Assembly of the Genome of the Entomopathogenic Nematode Steinernema carpocapsae Identifies the X-Chromosome.</title>
        <authorList>
            <person name="Serra L."/>
            <person name="Macchietto M."/>
            <person name="Macias-Munoz A."/>
            <person name="McGill C.J."/>
            <person name="Rodriguez I.M."/>
            <person name="Rodriguez B."/>
            <person name="Murad R."/>
            <person name="Mortazavi A."/>
        </authorList>
    </citation>
    <scope>NUCLEOTIDE SEQUENCE [LARGE SCALE GENOMIC DNA]</scope>
    <source>
        <strain evidence="4 5">ALL</strain>
    </source>
</reference>
<keyword evidence="2" id="KW-0732">Signal</keyword>
<evidence type="ECO:0000313" key="5">
    <source>
        <dbReference type="Proteomes" id="UP000298663"/>
    </source>
</evidence>
<comment type="caution">
    <text evidence="1">Lacks conserved residue(s) required for the propagation of feature annotation.</text>
</comment>
<name>A0A4U5MCH8_STECR</name>
<evidence type="ECO:0000256" key="2">
    <source>
        <dbReference type="SAM" id="SignalP"/>
    </source>
</evidence>
<dbReference type="Gene3D" id="1.10.10.1940">
    <property type="match status" value="2"/>
</dbReference>
<accession>A0A4U5MCH8</accession>
<reference evidence="4 5" key="1">
    <citation type="journal article" date="2015" name="Genome Biol.">
        <title>Comparative genomics of Steinernema reveals deeply conserved gene regulatory networks.</title>
        <authorList>
            <person name="Dillman A.R."/>
            <person name="Macchietto M."/>
            <person name="Porter C.F."/>
            <person name="Rogers A."/>
            <person name="Williams B."/>
            <person name="Antoshechkin I."/>
            <person name="Lee M.M."/>
            <person name="Goodwin Z."/>
            <person name="Lu X."/>
            <person name="Lewis E.E."/>
            <person name="Goodrich-Blair H."/>
            <person name="Stock S.P."/>
            <person name="Adams B.J."/>
            <person name="Sternberg P.W."/>
            <person name="Mortazavi A."/>
        </authorList>
    </citation>
    <scope>NUCLEOTIDE SEQUENCE [LARGE SCALE GENOMIC DNA]</scope>
    <source>
        <strain evidence="4 5">ALL</strain>
    </source>
</reference>
<dbReference type="PROSITE" id="PS51670">
    <property type="entry name" value="SHKT"/>
    <property type="match status" value="1"/>
</dbReference>
<protein>
    <recommendedName>
        <fullName evidence="3">ShKT domain-containing protein</fullName>
    </recommendedName>
</protein>